<reference evidence="2 3" key="1">
    <citation type="submission" date="2012-04" db="EMBL/GenBank/DDBJ databases">
        <title>The Genome Sequence of Saprolegnia declina VS20.</title>
        <authorList>
            <consortium name="The Broad Institute Genome Sequencing Platform"/>
            <person name="Russ C."/>
            <person name="Nusbaum C."/>
            <person name="Tyler B."/>
            <person name="van West P."/>
            <person name="Dieguez-Uribeondo J."/>
            <person name="de Bruijn I."/>
            <person name="Tripathy S."/>
            <person name="Jiang R."/>
            <person name="Young S.K."/>
            <person name="Zeng Q."/>
            <person name="Gargeya S."/>
            <person name="Fitzgerald M."/>
            <person name="Haas B."/>
            <person name="Abouelleil A."/>
            <person name="Alvarado L."/>
            <person name="Arachchi H.M."/>
            <person name="Berlin A."/>
            <person name="Chapman S.B."/>
            <person name="Goldberg J."/>
            <person name="Griggs A."/>
            <person name="Gujja S."/>
            <person name="Hansen M."/>
            <person name="Howarth C."/>
            <person name="Imamovic A."/>
            <person name="Larimer J."/>
            <person name="McCowen C."/>
            <person name="Montmayeur A."/>
            <person name="Murphy C."/>
            <person name="Neiman D."/>
            <person name="Pearson M."/>
            <person name="Priest M."/>
            <person name="Roberts A."/>
            <person name="Saif S."/>
            <person name="Shea T."/>
            <person name="Sisk P."/>
            <person name="Sykes S."/>
            <person name="Wortman J."/>
            <person name="Nusbaum C."/>
            <person name="Birren B."/>
        </authorList>
    </citation>
    <scope>NUCLEOTIDE SEQUENCE [LARGE SCALE GENOMIC DNA]</scope>
    <source>
        <strain evidence="2 3">VS20</strain>
    </source>
</reference>
<keyword evidence="1" id="KW-1133">Transmembrane helix</keyword>
<dbReference type="eggNOG" id="ENOG502SPNV">
    <property type="taxonomic scope" value="Eukaryota"/>
</dbReference>
<protein>
    <submittedName>
        <fullName evidence="2">Uncharacterized protein</fullName>
    </submittedName>
</protein>
<dbReference type="InterPro" id="IPR006461">
    <property type="entry name" value="PLAC_motif_containing"/>
</dbReference>
<dbReference type="Pfam" id="PF04749">
    <property type="entry name" value="PLAC8"/>
    <property type="match status" value="1"/>
</dbReference>
<gene>
    <name evidence="2" type="ORF">SDRG_12534</name>
</gene>
<keyword evidence="1" id="KW-0812">Transmembrane</keyword>
<dbReference type="AlphaFoldDB" id="T0RC21"/>
<proteinExistence type="predicted"/>
<feature type="transmembrane region" description="Helical" evidence="1">
    <location>
        <begin position="115"/>
        <end position="145"/>
    </location>
</feature>
<dbReference type="OMA" id="MYGRRND"/>
<accession>T0RC21</accession>
<sequence length="206" mass="22612">MYGRRNDLCQRLFADAKTISKFISTMMQPAIAMTEALDIIIDSDGTYPDIEGGHGVDHNGIPQRKWRQHLCGCWSSCIPNTLMSALCPCISLAQISFRMGFSSSSYIAQVLSTGLFYGVFLLGCIVGDVGGTLLALVFALGLWLYMYRLRSRLRTVFQIPGSMLEDLCVTLLCPICATSQMAAHVQSFDQGSCSFDAKSVLPGYHL</sequence>
<dbReference type="RefSeq" id="XP_008616829.1">
    <property type="nucleotide sequence ID" value="XM_008618607.1"/>
</dbReference>
<dbReference type="EMBL" id="JH767181">
    <property type="protein sequence ID" value="EQC29763.1"/>
    <property type="molecule type" value="Genomic_DNA"/>
</dbReference>
<evidence type="ECO:0000313" key="2">
    <source>
        <dbReference type="EMBL" id="EQC29763.1"/>
    </source>
</evidence>
<dbReference type="NCBIfam" id="TIGR01571">
    <property type="entry name" value="A_thal_Cys_rich"/>
    <property type="match status" value="1"/>
</dbReference>
<dbReference type="STRING" id="1156394.T0RC21"/>
<dbReference type="OrthoDB" id="1045822at2759"/>
<dbReference type="GeneID" id="19953261"/>
<dbReference type="InParanoid" id="T0RC21"/>
<evidence type="ECO:0000313" key="3">
    <source>
        <dbReference type="Proteomes" id="UP000030762"/>
    </source>
</evidence>
<name>T0RC21_SAPDV</name>
<organism evidence="2 3">
    <name type="scientific">Saprolegnia diclina (strain VS20)</name>
    <dbReference type="NCBI Taxonomy" id="1156394"/>
    <lineage>
        <taxon>Eukaryota</taxon>
        <taxon>Sar</taxon>
        <taxon>Stramenopiles</taxon>
        <taxon>Oomycota</taxon>
        <taxon>Saprolegniomycetes</taxon>
        <taxon>Saprolegniales</taxon>
        <taxon>Saprolegniaceae</taxon>
        <taxon>Saprolegnia</taxon>
    </lineage>
</organism>
<keyword evidence="1" id="KW-0472">Membrane</keyword>
<keyword evidence="3" id="KW-1185">Reference proteome</keyword>
<evidence type="ECO:0000256" key="1">
    <source>
        <dbReference type="SAM" id="Phobius"/>
    </source>
</evidence>
<dbReference type="Proteomes" id="UP000030762">
    <property type="component" value="Unassembled WGS sequence"/>
</dbReference>
<dbReference type="VEuPathDB" id="FungiDB:SDRG_12534"/>
<dbReference type="PANTHER" id="PTHR15907">
    <property type="entry name" value="DUF614 FAMILY PROTEIN-RELATED"/>
    <property type="match status" value="1"/>
</dbReference>